<dbReference type="GO" id="GO:0000156">
    <property type="term" value="F:phosphorelay response regulator activity"/>
    <property type="evidence" value="ECO:0007669"/>
    <property type="project" value="TreeGrafter"/>
</dbReference>
<dbReference type="Gene3D" id="3.40.50.2300">
    <property type="match status" value="1"/>
</dbReference>
<dbReference type="InterPro" id="IPR016032">
    <property type="entry name" value="Sig_transdc_resp-reg_C-effctor"/>
</dbReference>
<accession>A0A1D7QS88</accession>
<keyword evidence="3" id="KW-0902">Two-component regulatory system</keyword>
<evidence type="ECO:0000259" key="9">
    <source>
        <dbReference type="PROSITE" id="PS50110"/>
    </source>
</evidence>
<evidence type="ECO:0000313" key="10">
    <source>
        <dbReference type="EMBL" id="AOM81858.1"/>
    </source>
</evidence>
<evidence type="ECO:0000256" key="5">
    <source>
        <dbReference type="ARBA" id="ARBA00023125"/>
    </source>
</evidence>
<evidence type="ECO:0000256" key="4">
    <source>
        <dbReference type="ARBA" id="ARBA00023015"/>
    </source>
</evidence>
<organism evidence="10 11">
    <name type="scientific">Salisediminibacterium beveridgei</name>
    <dbReference type="NCBI Taxonomy" id="632773"/>
    <lineage>
        <taxon>Bacteria</taxon>
        <taxon>Bacillati</taxon>
        <taxon>Bacillota</taxon>
        <taxon>Bacilli</taxon>
        <taxon>Bacillales</taxon>
        <taxon>Bacillaceae</taxon>
        <taxon>Salisediminibacterium</taxon>
    </lineage>
</organism>
<evidence type="ECO:0000256" key="2">
    <source>
        <dbReference type="ARBA" id="ARBA00022553"/>
    </source>
</evidence>
<dbReference type="RefSeq" id="WP_069363990.1">
    <property type="nucleotide sequence ID" value="NZ_CP012502.1"/>
</dbReference>
<dbReference type="PRINTS" id="PR00038">
    <property type="entry name" value="HTHLUXR"/>
</dbReference>
<evidence type="ECO:0000256" key="1">
    <source>
        <dbReference type="ARBA" id="ARBA00004496"/>
    </source>
</evidence>
<dbReference type="SUPFAM" id="SSF52172">
    <property type="entry name" value="CheY-like"/>
    <property type="match status" value="1"/>
</dbReference>
<dbReference type="GO" id="GO:0000976">
    <property type="term" value="F:transcription cis-regulatory region binding"/>
    <property type="evidence" value="ECO:0007669"/>
    <property type="project" value="TreeGrafter"/>
</dbReference>
<feature type="modified residue" description="4-aspartylphosphate" evidence="7">
    <location>
        <position position="54"/>
    </location>
</feature>
<comment type="subcellular location">
    <subcellularLocation>
        <location evidence="1">Cytoplasm</location>
    </subcellularLocation>
</comment>
<dbReference type="AlphaFoldDB" id="A0A1D7QS88"/>
<dbReference type="GO" id="GO:0005829">
    <property type="term" value="C:cytosol"/>
    <property type="evidence" value="ECO:0007669"/>
    <property type="project" value="TreeGrafter"/>
</dbReference>
<dbReference type="OrthoDB" id="9780153at2"/>
<protein>
    <submittedName>
        <fullName evidence="10">DNA-binding response regulator</fullName>
    </submittedName>
</protein>
<evidence type="ECO:0000259" key="8">
    <source>
        <dbReference type="PROSITE" id="PS50043"/>
    </source>
</evidence>
<feature type="domain" description="HTH luxR-type" evidence="8">
    <location>
        <begin position="139"/>
        <end position="204"/>
    </location>
</feature>
<dbReference type="PANTHER" id="PTHR48111:SF1">
    <property type="entry name" value="TWO-COMPONENT RESPONSE REGULATOR ORR33"/>
    <property type="match status" value="1"/>
</dbReference>
<dbReference type="Gene3D" id="1.10.10.10">
    <property type="entry name" value="Winged helix-like DNA-binding domain superfamily/Winged helix DNA-binding domain"/>
    <property type="match status" value="1"/>
</dbReference>
<dbReference type="InterPro" id="IPR036388">
    <property type="entry name" value="WH-like_DNA-bd_sf"/>
</dbReference>
<evidence type="ECO:0000256" key="6">
    <source>
        <dbReference type="ARBA" id="ARBA00023163"/>
    </source>
</evidence>
<dbReference type="CDD" id="cd06170">
    <property type="entry name" value="LuxR_C_like"/>
    <property type="match status" value="1"/>
</dbReference>
<dbReference type="PROSITE" id="PS50043">
    <property type="entry name" value="HTH_LUXR_2"/>
    <property type="match status" value="1"/>
</dbReference>
<evidence type="ECO:0000256" key="3">
    <source>
        <dbReference type="ARBA" id="ARBA00023012"/>
    </source>
</evidence>
<dbReference type="Pfam" id="PF00196">
    <property type="entry name" value="GerE"/>
    <property type="match status" value="1"/>
</dbReference>
<dbReference type="GO" id="GO:0032993">
    <property type="term" value="C:protein-DNA complex"/>
    <property type="evidence" value="ECO:0007669"/>
    <property type="project" value="TreeGrafter"/>
</dbReference>
<dbReference type="SUPFAM" id="SSF46894">
    <property type="entry name" value="C-terminal effector domain of the bipartite response regulators"/>
    <property type="match status" value="1"/>
</dbReference>
<proteinExistence type="predicted"/>
<evidence type="ECO:0000313" key="11">
    <source>
        <dbReference type="Proteomes" id="UP000094463"/>
    </source>
</evidence>
<dbReference type="EMBL" id="CP012502">
    <property type="protein sequence ID" value="AOM81858.1"/>
    <property type="molecule type" value="Genomic_DNA"/>
</dbReference>
<keyword evidence="5 10" id="KW-0238">DNA-binding</keyword>
<gene>
    <name evidence="10" type="primary">resD-1</name>
    <name evidence="10" type="ORF">BBEV_0464</name>
</gene>
<evidence type="ECO:0000256" key="7">
    <source>
        <dbReference type="PROSITE-ProRule" id="PRU00169"/>
    </source>
</evidence>
<dbReference type="FunFam" id="3.40.50.2300:FF:000001">
    <property type="entry name" value="DNA-binding response regulator PhoB"/>
    <property type="match status" value="1"/>
</dbReference>
<dbReference type="Pfam" id="PF00072">
    <property type="entry name" value="Response_reg"/>
    <property type="match status" value="1"/>
</dbReference>
<reference evidence="10 11" key="1">
    <citation type="submission" date="2015-08" db="EMBL/GenBank/DDBJ databases">
        <title>The complete genome sequence of Bacillus beveridgei MLTeJB.</title>
        <authorList>
            <person name="Hanson T.E."/>
            <person name="Mesa C."/>
            <person name="Basesman S.M."/>
            <person name="Oremland R.S."/>
        </authorList>
    </citation>
    <scope>NUCLEOTIDE SEQUENCE [LARGE SCALE GENOMIC DNA]</scope>
    <source>
        <strain evidence="10 11">MLTeJB</strain>
    </source>
</reference>
<dbReference type="PANTHER" id="PTHR48111">
    <property type="entry name" value="REGULATOR OF RPOS"/>
    <property type="match status" value="1"/>
</dbReference>
<dbReference type="SMART" id="SM00448">
    <property type="entry name" value="REC"/>
    <property type="match status" value="1"/>
</dbReference>
<dbReference type="InterPro" id="IPR011006">
    <property type="entry name" value="CheY-like_superfamily"/>
</dbReference>
<dbReference type="GO" id="GO:0006355">
    <property type="term" value="P:regulation of DNA-templated transcription"/>
    <property type="evidence" value="ECO:0007669"/>
    <property type="project" value="InterPro"/>
</dbReference>
<dbReference type="Gene3D" id="6.10.250.690">
    <property type="match status" value="1"/>
</dbReference>
<dbReference type="InterPro" id="IPR000792">
    <property type="entry name" value="Tscrpt_reg_LuxR_C"/>
</dbReference>
<keyword evidence="6" id="KW-0804">Transcription</keyword>
<dbReference type="PROSITE" id="PS50110">
    <property type="entry name" value="RESPONSE_REGULATORY"/>
    <property type="match status" value="1"/>
</dbReference>
<dbReference type="STRING" id="632773.BBEV_0464"/>
<keyword evidence="11" id="KW-1185">Reference proteome</keyword>
<dbReference type="KEGG" id="bbev:BBEV_0464"/>
<dbReference type="InterPro" id="IPR039420">
    <property type="entry name" value="WalR-like"/>
</dbReference>
<dbReference type="SMART" id="SM00421">
    <property type="entry name" value="HTH_LUXR"/>
    <property type="match status" value="1"/>
</dbReference>
<dbReference type="CDD" id="cd17574">
    <property type="entry name" value="REC_OmpR"/>
    <property type="match status" value="1"/>
</dbReference>
<keyword evidence="4" id="KW-0805">Transcription regulation</keyword>
<feature type="domain" description="Response regulatory" evidence="9">
    <location>
        <begin position="5"/>
        <end position="118"/>
    </location>
</feature>
<name>A0A1D7QS88_9BACI</name>
<dbReference type="InterPro" id="IPR001789">
    <property type="entry name" value="Sig_transdc_resp-reg_receiver"/>
</dbReference>
<keyword evidence="2 7" id="KW-0597">Phosphoprotein</keyword>
<sequence>MAKGKILVIDDEQKIRDLLRLYLLQNHYEPRTAKSGQEGLEVLKTFDADLVVLDIRMPGMDGFEVCRQIRETNSVPIIYLSAYQDSDAIISGLETGGDDYLTKPFDPNVLIARISALLRRSNSRRNGFAAQSGEDDKPVHSLVDPLSDQELRMLELIEKGYTNKEVAGILNLKESSVKVYNSIIFQKLQVRNRTEAIVRAKEANIL</sequence>
<dbReference type="Proteomes" id="UP000094463">
    <property type="component" value="Chromosome"/>
</dbReference>